<dbReference type="GO" id="GO:0016740">
    <property type="term" value="F:transferase activity"/>
    <property type="evidence" value="ECO:0007669"/>
    <property type="project" value="UniProtKB-KW"/>
</dbReference>
<feature type="transmembrane region" description="Helical" evidence="1">
    <location>
        <begin position="287"/>
        <end position="309"/>
    </location>
</feature>
<dbReference type="NCBIfam" id="TIGR03469">
    <property type="entry name" value="HpnB"/>
    <property type="match status" value="1"/>
</dbReference>
<comment type="caution">
    <text evidence="3">The sequence shown here is derived from an EMBL/GenBank/DDBJ whole genome shotgun (WGS) entry which is preliminary data.</text>
</comment>
<protein>
    <submittedName>
        <fullName evidence="3">Glycosyl transferase family 2</fullName>
    </submittedName>
</protein>
<reference evidence="3 4" key="1">
    <citation type="submission" date="2017-11" db="EMBL/GenBank/DDBJ databases">
        <title>Draft genome sequence of Rhizobiales bacterium SY3-13.</title>
        <authorList>
            <person name="Sun C."/>
        </authorList>
    </citation>
    <scope>NUCLEOTIDE SEQUENCE [LARGE SCALE GENOMIC DNA]</scope>
    <source>
        <strain evidence="3 4">SY3-13</strain>
    </source>
</reference>
<gene>
    <name evidence="3" type="ORF">CVT23_00430</name>
</gene>
<evidence type="ECO:0000313" key="4">
    <source>
        <dbReference type="Proteomes" id="UP000229498"/>
    </source>
</evidence>
<dbReference type="Gene3D" id="3.90.550.10">
    <property type="entry name" value="Spore Coat Polysaccharide Biosynthesis Protein SpsA, Chain A"/>
    <property type="match status" value="1"/>
</dbReference>
<dbReference type="Proteomes" id="UP000229498">
    <property type="component" value="Unassembled WGS sequence"/>
</dbReference>
<dbReference type="PANTHER" id="PTHR43646:SF3">
    <property type="entry name" value="SLR1566 PROTEIN"/>
    <property type="match status" value="1"/>
</dbReference>
<dbReference type="EMBL" id="PHIG01000004">
    <property type="protein sequence ID" value="PJK31559.1"/>
    <property type="molecule type" value="Genomic_DNA"/>
</dbReference>
<keyword evidence="4" id="KW-1185">Reference proteome</keyword>
<feature type="transmembrane region" description="Helical" evidence="1">
    <location>
        <begin position="316"/>
        <end position="332"/>
    </location>
</feature>
<accession>A0A2M9G755</accession>
<dbReference type="InterPro" id="IPR017832">
    <property type="entry name" value="Glyco_trans_2_hopen-assoc_HpnB"/>
</dbReference>
<dbReference type="InterPro" id="IPR029044">
    <property type="entry name" value="Nucleotide-diphossugar_trans"/>
</dbReference>
<keyword evidence="1" id="KW-0472">Membrane</keyword>
<feature type="domain" description="Glycosyltransferase 2-like" evidence="2">
    <location>
        <begin position="47"/>
        <end position="221"/>
    </location>
</feature>
<keyword evidence="1" id="KW-1133">Transmembrane helix</keyword>
<proteinExistence type="predicted"/>
<organism evidence="3 4">
    <name type="scientific">Minwuia thermotolerans</name>
    <dbReference type="NCBI Taxonomy" id="2056226"/>
    <lineage>
        <taxon>Bacteria</taxon>
        <taxon>Pseudomonadati</taxon>
        <taxon>Pseudomonadota</taxon>
        <taxon>Alphaproteobacteria</taxon>
        <taxon>Minwuiales</taxon>
        <taxon>Minwuiaceae</taxon>
        <taxon>Minwuia</taxon>
    </lineage>
</organism>
<dbReference type="RefSeq" id="WP_109794385.1">
    <property type="nucleotide sequence ID" value="NZ_PHIG01000004.1"/>
</dbReference>
<keyword evidence="3" id="KW-0808">Transferase</keyword>
<evidence type="ECO:0000259" key="2">
    <source>
        <dbReference type="Pfam" id="PF00535"/>
    </source>
</evidence>
<name>A0A2M9G755_9PROT</name>
<evidence type="ECO:0000256" key="1">
    <source>
        <dbReference type="SAM" id="Phobius"/>
    </source>
</evidence>
<sequence length="379" mass="41501">MDALALIVGLSALAWLYLLAFHGRFWRAAERLPDDIETPGAWPPVAVVVPARNEADVVGETVRRLAAQDYPGALRIVVVDDRSEDGTGEAARAAADTRTAVLRAGERPAGWVGKVWAMEQGLRHLRSLSEQPDWILFTDADIHHPPDSLRRLVAFALDDDRDLVSLMVKLKVATFWERLLVPAFVFFFAKLYPFARVNDPADGTAAAAGGCMLARRTIVEKAGLMESIRDRLIDDCALARAVHHAGSGRIWIGLTETVESARPYDGLKGVWQMVVRSAFTQLRHSPLLLAGTVIGMAFLYLAGPVALAVAGAGTGLAAWGLMALAFVPMLRLYRQPVWFAPLLPLAGFMYTLMTIDSAARHWRGRGGGWKGRYQARKKA</sequence>
<dbReference type="InterPro" id="IPR001173">
    <property type="entry name" value="Glyco_trans_2-like"/>
</dbReference>
<evidence type="ECO:0000313" key="3">
    <source>
        <dbReference type="EMBL" id="PJK31559.1"/>
    </source>
</evidence>
<dbReference type="SUPFAM" id="SSF53448">
    <property type="entry name" value="Nucleotide-diphospho-sugar transferases"/>
    <property type="match status" value="1"/>
</dbReference>
<keyword evidence="1" id="KW-0812">Transmembrane</keyword>
<dbReference type="Pfam" id="PF00535">
    <property type="entry name" value="Glycos_transf_2"/>
    <property type="match status" value="1"/>
</dbReference>
<feature type="transmembrane region" description="Helical" evidence="1">
    <location>
        <begin position="338"/>
        <end position="355"/>
    </location>
</feature>
<dbReference type="PANTHER" id="PTHR43646">
    <property type="entry name" value="GLYCOSYLTRANSFERASE"/>
    <property type="match status" value="1"/>
</dbReference>
<dbReference type="OrthoDB" id="9813349at2"/>
<dbReference type="AlphaFoldDB" id="A0A2M9G755"/>